<protein>
    <submittedName>
        <fullName evidence="1">Pickpocket protein 28-like</fullName>
    </submittedName>
</protein>
<dbReference type="EMBL" id="VUJU01005864">
    <property type="protein sequence ID" value="KAF0750066.1"/>
    <property type="molecule type" value="Genomic_DNA"/>
</dbReference>
<dbReference type="Proteomes" id="UP000478052">
    <property type="component" value="Unassembled WGS sequence"/>
</dbReference>
<evidence type="ECO:0000313" key="1">
    <source>
        <dbReference type="EMBL" id="KAF0750066.1"/>
    </source>
</evidence>
<accession>A0A6G0Y6A7</accession>
<organism evidence="1 2">
    <name type="scientific">Aphis craccivora</name>
    <name type="common">Cowpea aphid</name>
    <dbReference type="NCBI Taxonomy" id="307492"/>
    <lineage>
        <taxon>Eukaryota</taxon>
        <taxon>Metazoa</taxon>
        <taxon>Ecdysozoa</taxon>
        <taxon>Arthropoda</taxon>
        <taxon>Hexapoda</taxon>
        <taxon>Insecta</taxon>
        <taxon>Pterygota</taxon>
        <taxon>Neoptera</taxon>
        <taxon>Paraneoptera</taxon>
        <taxon>Hemiptera</taxon>
        <taxon>Sternorrhyncha</taxon>
        <taxon>Aphidomorpha</taxon>
        <taxon>Aphidoidea</taxon>
        <taxon>Aphididae</taxon>
        <taxon>Aphidini</taxon>
        <taxon>Aphis</taxon>
        <taxon>Aphis</taxon>
    </lineage>
</organism>
<dbReference type="AlphaFoldDB" id="A0A6G0Y6A7"/>
<dbReference type="OrthoDB" id="6021021at2759"/>
<sequence>MDGFIKKITGVLSVISTGNAIIISRGATIEFVFKKPYFTAYISKSFVDLDSLIRQVGTAQLYHCVRKTILNEDD</sequence>
<reference evidence="1 2" key="1">
    <citation type="submission" date="2019-08" db="EMBL/GenBank/DDBJ databases">
        <title>Whole genome of Aphis craccivora.</title>
        <authorList>
            <person name="Voronova N.V."/>
            <person name="Shulinski R.S."/>
            <person name="Bandarenka Y.V."/>
            <person name="Zhorov D.G."/>
            <person name="Warner D."/>
        </authorList>
    </citation>
    <scope>NUCLEOTIDE SEQUENCE [LARGE SCALE GENOMIC DNA]</scope>
    <source>
        <strain evidence="1">180601</strain>
        <tissue evidence="1">Whole Body</tissue>
    </source>
</reference>
<keyword evidence="2" id="KW-1185">Reference proteome</keyword>
<proteinExistence type="predicted"/>
<gene>
    <name evidence="1" type="ORF">FWK35_00011252</name>
</gene>
<evidence type="ECO:0000313" key="2">
    <source>
        <dbReference type="Proteomes" id="UP000478052"/>
    </source>
</evidence>
<name>A0A6G0Y6A7_APHCR</name>
<comment type="caution">
    <text evidence="1">The sequence shown here is derived from an EMBL/GenBank/DDBJ whole genome shotgun (WGS) entry which is preliminary data.</text>
</comment>